<dbReference type="InterPro" id="IPR058163">
    <property type="entry name" value="LysR-type_TF_proteobact-type"/>
</dbReference>
<dbReference type="Pfam" id="PF03466">
    <property type="entry name" value="LysR_substrate"/>
    <property type="match status" value="1"/>
</dbReference>
<dbReference type="GO" id="GO:0003700">
    <property type="term" value="F:DNA-binding transcription factor activity"/>
    <property type="evidence" value="ECO:0007669"/>
    <property type="project" value="InterPro"/>
</dbReference>
<dbReference type="GO" id="GO:0043565">
    <property type="term" value="F:sequence-specific DNA binding"/>
    <property type="evidence" value="ECO:0007669"/>
    <property type="project" value="TreeGrafter"/>
</dbReference>
<dbReference type="PRINTS" id="PR00039">
    <property type="entry name" value="HTHLYSR"/>
</dbReference>
<dbReference type="AlphaFoldDB" id="A0A4Y6VA01"/>
<keyword evidence="7" id="KW-1185">Reference proteome</keyword>
<dbReference type="RefSeq" id="WP_141493127.1">
    <property type="nucleotide sequence ID" value="NZ_CP032485.1"/>
</dbReference>
<feature type="domain" description="HTH lysR-type" evidence="5">
    <location>
        <begin position="19"/>
        <end position="60"/>
    </location>
</feature>
<dbReference type="PANTHER" id="PTHR30537">
    <property type="entry name" value="HTH-TYPE TRANSCRIPTIONAL REGULATOR"/>
    <property type="match status" value="1"/>
</dbReference>
<dbReference type="SUPFAM" id="SSF46785">
    <property type="entry name" value="Winged helix' DNA-binding domain"/>
    <property type="match status" value="1"/>
</dbReference>
<dbReference type="Pfam" id="PF00126">
    <property type="entry name" value="HTH_1"/>
    <property type="match status" value="1"/>
</dbReference>
<comment type="similarity">
    <text evidence="1">Belongs to the LysR transcriptional regulatory family.</text>
</comment>
<dbReference type="InterPro" id="IPR005119">
    <property type="entry name" value="LysR_subst-bd"/>
</dbReference>
<accession>A0A4Y6VA01</accession>
<protein>
    <submittedName>
        <fullName evidence="6">LysR family transcriptional regulator</fullName>
    </submittedName>
</protein>
<evidence type="ECO:0000256" key="1">
    <source>
        <dbReference type="ARBA" id="ARBA00009437"/>
    </source>
</evidence>
<dbReference type="PANTHER" id="PTHR30537:SF5">
    <property type="entry name" value="HTH-TYPE TRANSCRIPTIONAL ACTIVATOR TTDR-RELATED"/>
    <property type="match status" value="1"/>
</dbReference>
<organism evidence="6 7">
    <name type="scientific">Neokomagataea tanensis</name>
    <dbReference type="NCBI Taxonomy" id="661191"/>
    <lineage>
        <taxon>Bacteria</taxon>
        <taxon>Pseudomonadati</taxon>
        <taxon>Pseudomonadota</taxon>
        <taxon>Alphaproteobacteria</taxon>
        <taxon>Acetobacterales</taxon>
        <taxon>Acetobacteraceae</taxon>
        <taxon>Neokomagataea</taxon>
    </lineage>
</organism>
<evidence type="ECO:0000313" key="7">
    <source>
        <dbReference type="Proteomes" id="UP000317214"/>
    </source>
</evidence>
<dbReference type="InterPro" id="IPR000847">
    <property type="entry name" value="LysR_HTH_N"/>
</dbReference>
<dbReference type="GO" id="GO:0006351">
    <property type="term" value="P:DNA-templated transcription"/>
    <property type="evidence" value="ECO:0007669"/>
    <property type="project" value="TreeGrafter"/>
</dbReference>
<gene>
    <name evidence="6" type="ORF">D5366_08700</name>
</gene>
<dbReference type="SUPFAM" id="SSF53850">
    <property type="entry name" value="Periplasmic binding protein-like II"/>
    <property type="match status" value="1"/>
</dbReference>
<evidence type="ECO:0000256" key="3">
    <source>
        <dbReference type="ARBA" id="ARBA00023125"/>
    </source>
</evidence>
<dbReference type="Gene3D" id="3.40.190.290">
    <property type="match status" value="1"/>
</dbReference>
<dbReference type="InterPro" id="IPR036390">
    <property type="entry name" value="WH_DNA-bd_sf"/>
</dbReference>
<reference evidence="6 7" key="1">
    <citation type="submission" date="2018-09" db="EMBL/GenBank/DDBJ databases">
        <title>The complete genome sequence of Neokomagataea tanensis NBRC 106556(T).</title>
        <authorList>
            <person name="Chua K.-O."/>
            <person name="See-Too W.-S."/>
            <person name="Hong K.-W."/>
            <person name="Yin W.-F."/>
            <person name="Chan K.-G."/>
        </authorList>
    </citation>
    <scope>NUCLEOTIDE SEQUENCE [LARGE SCALE GENOMIC DNA]</scope>
    <source>
        <strain evidence="7">AH13 \ NBRC 106556</strain>
    </source>
</reference>
<evidence type="ECO:0000256" key="2">
    <source>
        <dbReference type="ARBA" id="ARBA00023015"/>
    </source>
</evidence>
<dbReference type="KEGG" id="ntn:D5366_08700"/>
<dbReference type="InterPro" id="IPR036388">
    <property type="entry name" value="WH-like_DNA-bd_sf"/>
</dbReference>
<keyword evidence="4" id="KW-0804">Transcription</keyword>
<keyword evidence="2" id="KW-0805">Transcription regulation</keyword>
<evidence type="ECO:0000313" key="6">
    <source>
        <dbReference type="EMBL" id="QDH25277.1"/>
    </source>
</evidence>
<evidence type="ECO:0000259" key="5">
    <source>
        <dbReference type="PROSITE" id="PS50931"/>
    </source>
</evidence>
<proteinExistence type="inferred from homology"/>
<dbReference type="FunFam" id="1.10.10.10:FF:000001">
    <property type="entry name" value="LysR family transcriptional regulator"/>
    <property type="match status" value="1"/>
</dbReference>
<dbReference type="Proteomes" id="UP000317214">
    <property type="component" value="Chromosome"/>
</dbReference>
<dbReference type="OrthoDB" id="9812435at2"/>
<dbReference type="PROSITE" id="PS50931">
    <property type="entry name" value="HTH_LYSR"/>
    <property type="match status" value="1"/>
</dbReference>
<dbReference type="Gene3D" id="1.10.10.10">
    <property type="entry name" value="Winged helix-like DNA-binding domain superfamily/Winged helix DNA-binding domain"/>
    <property type="match status" value="1"/>
</dbReference>
<evidence type="ECO:0000256" key="4">
    <source>
        <dbReference type="ARBA" id="ARBA00023163"/>
    </source>
</evidence>
<keyword evidence="3" id="KW-0238">DNA-binding</keyword>
<name>A0A4Y6VA01_9PROT</name>
<sequence>MLDNQSLSAIFLTCANSDNFSEAGRKLNLSRSSVSKAIAKLEQELGVNLFHRSTRSHGLTEDGHLYYTYAYKAHAELDKARDLLTTNRHTPSGTLRVALPACLGRHCIAPLLLKMASTYPDLQLSLSLSDEPADLIDGAYDLSIRIGSTLDTSSIIGRKIGIQNMNFYAATNYCSTKPPPQSLDELASHPLILYTRDAKIQRPNTLSRADPLRKTTPKIQSNDLDVLLEAALQAIGIALLPEWLASPYVASAQLQHLAKLGQKSFDIIALWPQNTFIPARTRQAIEHIMSILPGIITPSV</sequence>
<dbReference type="EMBL" id="CP032485">
    <property type="protein sequence ID" value="QDH25277.1"/>
    <property type="molecule type" value="Genomic_DNA"/>
</dbReference>